<evidence type="ECO:0000256" key="15">
    <source>
        <dbReference type="ARBA" id="ARBA00023315"/>
    </source>
</evidence>
<evidence type="ECO:0000256" key="19">
    <source>
        <dbReference type="ARBA" id="ARBA00042413"/>
    </source>
</evidence>
<gene>
    <name evidence="28" type="ORF">PHYPO_G00048710</name>
</gene>
<comment type="caution">
    <text evidence="28">The sequence shown here is derived from an EMBL/GenBank/DDBJ whole genome shotgun (WGS) entry which is preliminary data.</text>
</comment>
<comment type="catalytic activity">
    <reaction evidence="16">
        <text>1-(9Z-octadecenoyl)-sn-glycero-3-phosphate + octadecanoyl-CoA = 1-(9Z-octadecenoyl)-2-octadecanoyl-sn-glycero-3-phosphate + CoA</text>
        <dbReference type="Rhea" id="RHEA:37147"/>
        <dbReference type="ChEBI" id="CHEBI:57287"/>
        <dbReference type="ChEBI" id="CHEBI:57394"/>
        <dbReference type="ChEBI" id="CHEBI:74544"/>
        <dbReference type="ChEBI" id="CHEBI:74552"/>
    </reaction>
    <physiologicalReaction direction="left-to-right" evidence="16">
        <dbReference type="Rhea" id="RHEA:37148"/>
    </physiologicalReaction>
</comment>
<dbReference type="GO" id="GO:0006654">
    <property type="term" value="P:phosphatidic acid biosynthetic process"/>
    <property type="evidence" value="ECO:0007669"/>
    <property type="project" value="TreeGrafter"/>
</dbReference>
<dbReference type="FunFam" id="3.40.50.1820:FF:000019">
    <property type="entry name" value="1-acylglycerol-3-phosphate O-acyltransferase ABHD5"/>
    <property type="match status" value="1"/>
</dbReference>
<evidence type="ECO:0000256" key="16">
    <source>
        <dbReference type="ARBA" id="ARBA00036296"/>
    </source>
</evidence>
<evidence type="ECO:0000256" key="21">
    <source>
        <dbReference type="ARBA" id="ARBA00047525"/>
    </source>
</evidence>
<evidence type="ECO:0000256" key="9">
    <source>
        <dbReference type="ARBA" id="ARBA00022679"/>
    </source>
</evidence>
<keyword evidence="9" id="KW-0808">Transferase</keyword>
<comment type="catalytic activity">
    <reaction evidence="25">
        <text>1-(9Z-octadecenoyl)-sn-glycero-3-phosphate + (5Z,8Z,11Z,14Z)-eicosatetraenoyl-CoA = 1-(9Z)-octadecenoyl-2-(5Z,8Z,11Z,14Z)-eicosatetraenoyl-sn-glycero-3-phosphate + CoA</text>
        <dbReference type="Rhea" id="RHEA:37443"/>
        <dbReference type="ChEBI" id="CHEBI:57287"/>
        <dbReference type="ChEBI" id="CHEBI:57368"/>
        <dbReference type="ChEBI" id="CHEBI:74544"/>
        <dbReference type="ChEBI" id="CHEBI:74928"/>
    </reaction>
    <physiologicalReaction direction="left-to-right" evidence="25">
        <dbReference type="Rhea" id="RHEA:37444"/>
    </physiologicalReaction>
</comment>
<evidence type="ECO:0000256" key="2">
    <source>
        <dbReference type="ARBA" id="ARBA00000816"/>
    </source>
</evidence>
<comment type="catalytic activity">
    <reaction evidence="23">
        <text>eicosanoyl-CoA + 1-(9Z-octadecenoyl)-sn-glycero-3-phosphate = 1-(9Z)-octadecenoyl-2-eicosanoyl-sn-glycero-3-phosphate + CoA</text>
        <dbReference type="Rhea" id="RHEA:37451"/>
        <dbReference type="ChEBI" id="CHEBI:57287"/>
        <dbReference type="ChEBI" id="CHEBI:57380"/>
        <dbReference type="ChEBI" id="CHEBI:74544"/>
        <dbReference type="ChEBI" id="CHEBI:74937"/>
    </reaction>
    <physiologicalReaction direction="left-to-right" evidence="23">
        <dbReference type="Rhea" id="RHEA:37452"/>
    </physiologicalReaction>
</comment>
<keyword evidence="7" id="KW-0444">Lipid biosynthesis</keyword>
<comment type="catalytic activity">
    <reaction evidence="1">
        <text>a 1-acyl-sn-glycero-3-phosphate + an acyl-CoA = a 1,2-diacyl-sn-glycero-3-phosphate + CoA</text>
        <dbReference type="Rhea" id="RHEA:19709"/>
        <dbReference type="ChEBI" id="CHEBI:57287"/>
        <dbReference type="ChEBI" id="CHEBI:57970"/>
        <dbReference type="ChEBI" id="CHEBI:58342"/>
        <dbReference type="ChEBI" id="CHEBI:58608"/>
        <dbReference type="EC" id="2.3.1.51"/>
    </reaction>
    <physiologicalReaction direction="left-to-right" evidence="1">
        <dbReference type="Rhea" id="RHEA:19710"/>
    </physiologicalReaction>
</comment>
<keyword evidence="8" id="KW-0551">Lipid droplet</keyword>
<dbReference type="GO" id="GO:0005811">
    <property type="term" value="C:lipid droplet"/>
    <property type="evidence" value="ECO:0007669"/>
    <property type="project" value="UniProtKB-SubCell"/>
</dbReference>
<evidence type="ECO:0000256" key="6">
    <source>
        <dbReference type="ARBA" id="ARBA00022490"/>
    </source>
</evidence>
<evidence type="ECO:0000256" key="24">
    <source>
        <dbReference type="ARBA" id="ARBA00048632"/>
    </source>
</evidence>
<dbReference type="GO" id="GO:0010891">
    <property type="term" value="P:negative regulation of triglyceride storage"/>
    <property type="evidence" value="ECO:0007669"/>
    <property type="project" value="TreeGrafter"/>
</dbReference>
<dbReference type="InterPro" id="IPR000073">
    <property type="entry name" value="AB_hydrolase_1"/>
</dbReference>
<dbReference type="PANTHER" id="PTHR42886">
    <property type="entry name" value="RE40534P-RELATED"/>
    <property type="match status" value="1"/>
</dbReference>
<keyword evidence="13" id="KW-0594">Phospholipid biosynthesis</keyword>
<evidence type="ECO:0000313" key="29">
    <source>
        <dbReference type="Proteomes" id="UP000327468"/>
    </source>
</evidence>
<keyword evidence="10" id="KW-0221">Differentiation</keyword>
<evidence type="ECO:0000256" key="10">
    <source>
        <dbReference type="ARBA" id="ARBA00022782"/>
    </source>
</evidence>
<evidence type="ECO:0000256" key="7">
    <source>
        <dbReference type="ARBA" id="ARBA00022516"/>
    </source>
</evidence>
<comment type="catalytic activity">
    <reaction evidence="22">
        <text>1-octadecanoyl-sn-glycero-3-phosphate + (9Z)-octadecenoyl-CoA = 1-octadecanoyl-2-(9Z-octadecenoyl)-sn-glycero-3-phosphate + CoA</text>
        <dbReference type="Rhea" id="RHEA:37163"/>
        <dbReference type="ChEBI" id="CHEBI:57287"/>
        <dbReference type="ChEBI" id="CHEBI:57387"/>
        <dbReference type="ChEBI" id="CHEBI:74560"/>
        <dbReference type="ChEBI" id="CHEBI:74565"/>
    </reaction>
    <physiologicalReaction direction="left-to-right" evidence="22">
        <dbReference type="Rhea" id="RHEA:37164"/>
    </physiologicalReaction>
</comment>
<evidence type="ECO:0000256" key="14">
    <source>
        <dbReference type="ARBA" id="ARBA00023264"/>
    </source>
</evidence>
<dbReference type="InterPro" id="IPR000639">
    <property type="entry name" value="Epox_hydrolase-like"/>
</dbReference>
<keyword evidence="6" id="KW-0963">Cytoplasm</keyword>
<comment type="catalytic activity">
    <reaction evidence="2">
        <text>1-(9Z-octadecenoyl)-sn-glycero-3-phosphate + hexadecanoyl-CoA = 1-(9Z)-octadecenoyl-2-hexadecanoyl-sn-glycero-3-phosphate + CoA</text>
        <dbReference type="Rhea" id="RHEA:37143"/>
        <dbReference type="ChEBI" id="CHEBI:57287"/>
        <dbReference type="ChEBI" id="CHEBI:57379"/>
        <dbReference type="ChEBI" id="CHEBI:74544"/>
        <dbReference type="ChEBI" id="CHEBI:74551"/>
    </reaction>
    <physiologicalReaction direction="left-to-right" evidence="2">
        <dbReference type="Rhea" id="RHEA:37144"/>
    </physiologicalReaction>
</comment>
<dbReference type="PRINTS" id="PR00111">
    <property type="entry name" value="ABHYDROLASE"/>
</dbReference>
<keyword evidence="29" id="KW-1185">Reference proteome</keyword>
<evidence type="ECO:0000256" key="5">
    <source>
        <dbReference type="ARBA" id="ARBA00013211"/>
    </source>
</evidence>
<evidence type="ECO:0000256" key="3">
    <source>
        <dbReference type="ARBA" id="ARBA00004496"/>
    </source>
</evidence>
<evidence type="ECO:0000256" key="8">
    <source>
        <dbReference type="ARBA" id="ARBA00022677"/>
    </source>
</evidence>
<dbReference type="GO" id="GO:0003841">
    <property type="term" value="F:1-acylglycerol-3-phosphate O-acyltransferase activity"/>
    <property type="evidence" value="ECO:0007669"/>
    <property type="project" value="UniProtKB-EC"/>
</dbReference>
<dbReference type="GO" id="GO:0005739">
    <property type="term" value="C:mitochondrion"/>
    <property type="evidence" value="ECO:0007669"/>
    <property type="project" value="TreeGrafter"/>
</dbReference>
<proteinExistence type="inferred from homology"/>
<dbReference type="PANTHER" id="PTHR42886:SF34">
    <property type="entry name" value="1-ACYLGLYCEROL-3-PHOSPHATE O-ACYLTRANSFERASE ABHD5"/>
    <property type="match status" value="1"/>
</dbReference>
<dbReference type="PRINTS" id="PR00412">
    <property type="entry name" value="EPOXHYDRLASE"/>
</dbReference>
<evidence type="ECO:0000256" key="1">
    <source>
        <dbReference type="ARBA" id="ARBA00000300"/>
    </source>
</evidence>
<sequence>MDGALIHDHTVCRQRWWWFSSWLPSWCPTSPSHLRNAEDRILQPLTHSFSRRHVPISNGNYIWTLSFDETQDSERSRVPVVLLHGFGGGVGLWVKNLAALALSGRTVYALDLLGFGQSSRPMAGSHAQEAEEKFVQSLEEWREAVGVELMILLGHDLGGFVSTAYALTHPHRVKNLILVEPWGFSERPEVQEVHSRIPMWVKVLGKAMNPFNPLSLLRLAGPLGPLLLQTLRSDFKQKYSAVFDDDTVPDYLYHLNAQTPSGETAFKNMTVPYGWAQRPMMQRVGMLDPTIPIFIICGSRSCIDSQSGHAIHEMRPNSQTDVIVIRGAGHYVFADQSEDFNEVVLKICRDVNNEGETEVEKKEKRKEKGEKE</sequence>
<name>A0A5N5MGI6_PANHP</name>
<evidence type="ECO:0000256" key="26">
    <source>
        <dbReference type="ARBA" id="ARBA00049561"/>
    </source>
</evidence>
<evidence type="ECO:0000256" key="23">
    <source>
        <dbReference type="ARBA" id="ARBA00047849"/>
    </source>
</evidence>
<comment type="catalytic activity">
    <reaction evidence="24">
        <text>1-(5Z,8Z,11Z,14Z-eicosatetraenoyl)-sn-glycero-3-phosphate + (9Z)-octadecenoyl-CoA = 1-(5Z,8Z,11Z,14Z)-eicosatetraenoyl-2-(9Z)-octadecenoyl-sn-glycero-3-phosphate + CoA</text>
        <dbReference type="Rhea" id="RHEA:37455"/>
        <dbReference type="ChEBI" id="CHEBI:57287"/>
        <dbReference type="ChEBI" id="CHEBI:57387"/>
        <dbReference type="ChEBI" id="CHEBI:74938"/>
        <dbReference type="ChEBI" id="CHEBI:74941"/>
    </reaction>
    <physiologicalReaction direction="left-to-right" evidence="24">
        <dbReference type="Rhea" id="RHEA:37456"/>
    </physiologicalReaction>
</comment>
<comment type="subcellular location">
    <subcellularLocation>
        <location evidence="3">Cytoplasm</location>
    </subcellularLocation>
    <subcellularLocation>
        <location evidence="4">Lipid droplet</location>
    </subcellularLocation>
</comment>
<dbReference type="Proteomes" id="UP000327468">
    <property type="component" value="Chromosome 13"/>
</dbReference>
<dbReference type="GO" id="GO:0030154">
    <property type="term" value="P:cell differentiation"/>
    <property type="evidence" value="ECO:0007669"/>
    <property type="project" value="UniProtKB-KW"/>
</dbReference>
<evidence type="ECO:0000256" key="22">
    <source>
        <dbReference type="ARBA" id="ARBA00047543"/>
    </source>
</evidence>
<evidence type="ECO:0000256" key="11">
    <source>
        <dbReference type="ARBA" id="ARBA00022832"/>
    </source>
</evidence>
<keyword evidence="14" id="KW-1208">Phospholipid metabolism</keyword>
<accession>A0A5N5MGI6</accession>
<evidence type="ECO:0000256" key="17">
    <source>
        <dbReference type="ARBA" id="ARBA00038097"/>
    </source>
</evidence>
<dbReference type="GO" id="GO:0010898">
    <property type="term" value="P:positive regulation of triglyceride catabolic process"/>
    <property type="evidence" value="ECO:0007669"/>
    <property type="project" value="TreeGrafter"/>
</dbReference>
<dbReference type="GO" id="GO:0052689">
    <property type="term" value="F:carboxylic ester hydrolase activity"/>
    <property type="evidence" value="ECO:0007669"/>
    <property type="project" value="TreeGrafter"/>
</dbReference>
<evidence type="ECO:0000256" key="18">
    <source>
        <dbReference type="ARBA" id="ARBA00040731"/>
    </source>
</evidence>
<evidence type="ECO:0000256" key="13">
    <source>
        <dbReference type="ARBA" id="ARBA00023209"/>
    </source>
</evidence>
<comment type="catalytic activity">
    <reaction evidence="21">
        <text>1-hexadecanoyl-sn-glycero-3-phosphate + (9Z)-octadecenoyl-CoA = 1-hexadecanoyl-2-(9Z-octadecenoyl)-sn-glycero-3-phosphate + CoA</text>
        <dbReference type="Rhea" id="RHEA:33187"/>
        <dbReference type="ChEBI" id="CHEBI:57287"/>
        <dbReference type="ChEBI" id="CHEBI:57387"/>
        <dbReference type="ChEBI" id="CHEBI:57518"/>
        <dbReference type="ChEBI" id="CHEBI:64839"/>
    </reaction>
    <physiologicalReaction direction="left-to-right" evidence="21">
        <dbReference type="Rhea" id="RHEA:33188"/>
    </physiologicalReaction>
</comment>
<keyword evidence="11" id="KW-0276">Fatty acid metabolism</keyword>
<organism evidence="28 29">
    <name type="scientific">Pangasianodon hypophthalmus</name>
    <name type="common">Striped catfish</name>
    <name type="synonym">Helicophagus hypophthalmus</name>
    <dbReference type="NCBI Taxonomy" id="310915"/>
    <lineage>
        <taxon>Eukaryota</taxon>
        <taxon>Metazoa</taxon>
        <taxon>Chordata</taxon>
        <taxon>Craniata</taxon>
        <taxon>Vertebrata</taxon>
        <taxon>Euteleostomi</taxon>
        <taxon>Actinopterygii</taxon>
        <taxon>Neopterygii</taxon>
        <taxon>Teleostei</taxon>
        <taxon>Ostariophysi</taxon>
        <taxon>Siluriformes</taxon>
        <taxon>Pangasiidae</taxon>
        <taxon>Pangasianodon</taxon>
    </lineage>
</organism>
<dbReference type="AlphaFoldDB" id="A0A5N5MGI6"/>
<dbReference type="EMBL" id="VFJC01000014">
    <property type="protein sequence ID" value="KAB5554295.1"/>
    <property type="molecule type" value="Genomic_DNA"/>
</dbReference>
<comment type="similarity">
    <text evidence="17">Belongs to the peptidase S33 family. ABHD4/ABHD5 subfamily.</text>
</comment>
<evidence type="ECO:0000256" key="20">
    <source>
        <dbReference type="ARBA" id="ARBA00045357"/>
    </source>
</evidence>
<evidence type="ECO:0000259" key="27">
    <source>
        <dbReference type="Pfam" id="PF00561"/>
    </source>
</evidence>
<dbReference type="Gene3D" id="3.40.50.1820">
    <property type="entry name" value="alpha/beta hydrolase"/>
    <property type="match status" value="1"/>
</dbReference>
<evidence type="ECO:0000256" key="25">
    <source>
        <dbReference type="ARBA" id="ARBA00048770"/>
    </source>
</evidence>
<reference evidence="28 29" key="1">
    <citation type="submission" date="2019-06" db="EMBL/GenBank/DDBJ databases">
        <title>A chromosome-scale genome assembly of the striped catfish, Pangasianodon hypophthalmus.</title>
        <authorList>
            <person name="Wen M."/>
            <person name="Zahm M."/>
            <person name="Roques C."/>
            <person name="Cabau C."/>
            <person name="Klopp C."/>
            <person name="Donnadieu C."/>
            <person name="Jouanno E."/>
            <person name="Avarre J.-C."/>
            <person name="Campet M."/>
            <person name="Ha T.T.T."/>
            <person name="Dugue R."/>
            <person name="Lampietro C."/>
            <person name="Louis A."/>
            <person name="Herpin A."/>
            <person name="Echchiki A."/>
            <person name="Berthelot C."/>
            <person name="Parey E."/>
            <person name="Roest-Crollius H."/>
            <person name="Braasch I."/>
            <person name="Postlethwait J."/>
            <person name="Bobe J."/>
            <person name="Montfort J."/>
            <person name="Bouchez O."/>
            <person name="Begum T."/>
            <person name="Schartl M."/>
            <person name="Guiguen Y."/>
        </authorList>
    </citation>
    <scope>NUCLEOTIDE SEQUENCE [LARGE SCALE GENOMIC DNA]</scope>
    <source>
        <strain evidence="28 29">Indonesia</strain>
        <tissue evidence="28">Blood</tissue>
    </source>
</reference>
<comment type="function">
    <text evidence="20">Coenzyme A-dependent lysophosphatidic acid acyltransferase that catalyzes the transfer of an acyl group on a lysophosphatidic acid. Functions preferentially with 1-oleoyl-lysophosphatidic acid followed by 1-palmitoyl-lysophosphatidic acid, 1-stearoyl-lysophosphatidic acid and 1-arachidonoyl-lysophosphatidic acid as lipid acceptor. Functions preferentially with arachidonoyl-CoA followed by oleoyl-CoA as acyl group donors. Functions in phosphatidic acid biosynthesis. May regulate the cellular storage of triacylglycerol through activation of the phospholipase PNPLA2. Involved in keratinocyte differentiation. Regulates lipid droplet fusion.</text>
</comment>
<dbReference type="GO" id="GO:0006631">
    <property type="term" value="P:fatty acid metabolic process"/>
    <property type="evidence" value="ECO:0007669"/>
    <property type="project" value="UniProtKB-KW"/>
</dbReference>
<dbReference type="InterPro" id="IPR029058">
    <property type="entry name" value="AB_hydrolase_fold"/>
</dbReference>
<evidence type="ECO:0000313" key="28">
    <source>
        <dbReference type="EMBL" id="KAB5554295.1"/>
    </source>
</evidence>
<dbReference type="SUPFAM" id="SSF53474">
    <property type="entry name" value="alpha/beta-Hydrolases"/>
    <property type="match status" value="1"/>
</dbReference>
<dbReference type="GO" id="GO:0055088">
    <property type="term" value="P:lipid homeostasis"/>
    <property type="evidence" value="ECO:0007669"/>
    <property type="project" value="TreeGrafter"/>
</dbReference>
<comment type="catalytic activity">
    <reaction evidence="26">
        <text>1-(9Z-octadecenoyl)-sn-glycero-3-phosphate + (9Z)-octadecenoyl-CoA = 1,2-di-(9Z-octadecenoyl)-sn-glycero-3-phosphate + CoA</text>
        <dbReference type="Rhea" id="RHEA:37131"/>
        <dbReference type="ChEBI" id="CHEBI:57287"/>
        <dbReference type="ChEBI" id="CHEBI:57387"/>
        <dbReference type="ChEBI" id="CHEBI:74544"/>
        <dbReference type="ChEBI" id="CHEBI:74546"/>
    </reaction>
    <physiologicalReaction direction="left-to-right" evidence="26">
        <dbReference type="Rhea" id="RHEA:37132"/>
    </physiologicalReaction>
</comment>
<feature type="domain" description="AB hydrolase-1" evidence="27">
    <location>
        <begin position="79"/>
        <end position="335"/>
    </location>
</feature>
<dbReference type="Pfam" id="PF00561">
    <property type="entry name" value="Abhydrolase_1"/>
    <property type="match status" value="1"/>
</dbReference>
<keyword evidence="12" id="KW-0443">Lipid metabolism</keyword>
<dbReference type="EC" id="2.3.1.51" evidence="5"/>
<keyword evidence="15" id="KW-0012">Acyltransferase</keyword>
<evidence type="ECO:0000256" key="4">
    <source>
        <dbReference type="ARBA" id="ARBA00004502"/>
    </source>
</evidence>
<evidence type="ECO:0000256" key="12">
    <source>
        <dbReference type="ARBA" id="ARBA00023098"/>
    </source>
</evidence>
<protein>
    <recommendedName>
        <fullName evidence="18">1-acylglycerol-3-phosphate O-acyltransferase ABHD5</fullName>
        <ecNumber evidence="5">2.3.1.51</ecNumber>
    </recommendedName>
    <alternativeName>
        <fullName evidence="19">Abhydrolase domain-containing protein 5</fullName>
    </alternativeName>
</protein>